<protein>
    <submittedName>
        <fullName evidence="1">Uncharacterized protein</fullName>
    </submittedName>
</protein>
<reference evidence="1" key="1">
    <citation type="submission" date="2022-04" db="EMBL/GenBank/DDBJ databases">
        <title>Genome of the entomopathogenic fungus Entomophthora muscae.</title>
        <authorList>
            <person name="Elya C."/>
            <person name="Lovett B.R."/>
            <person name="Lee E."/>
            <person name="Macias A.M."/>
            <person name="Hajek A.E."/>
            <person name="De Bivort B.L."/>
            <person name="Kasson M.T."/>
            <person name="De Fine Licht H.H."/>
            <person name="Stajich J.E."/>
        </authorList>
    </citation>
    <scope>NUCLEOTIDE SEQUENCE</scope>
    <source>
        <strain evidence="1">Berkeley</strain>
    </source>
</reference>
<dbReference type="EMBL" id="QTSX02004971">
    <property type="protein sequence ID" value="KAJ9063462.1"/>
    <property type="molecule type" value="Genomic_DNA"/>
</dbReference>
<name>A0ACC2SMH2_9FUNG</name>
<proteinExistence type="predicted"/>
<evidence type="ECO:0000313" key="1">
    <source>
        <dbReference type="EMBL" id="KAJ9063462.1"/>
    </source>
</evidence>
<keyword evidence="2" id="KW-1185">Reference proteome</keyword>
<comment type="caution">
    <text evidence="1">The sequence shown here is derived from an EMBL/GenBank/DDBJ whole genome shotgun (WGS) entry which is preliminary data.</text>
</comment>
<dbReference type="Proteomes" id="UP001165960">
    <property type="component" value="Unassembled WGS sequence"/>
</dbReference>
<evidence type="ECO:0000313" key="2">
    <source>
        <dbReference type="Proteomes" id="UP001165960"/>
    </source>
</evidence>
<gene>
    <name evidence="1" type="ORF">DSO57_1000052</name>
</gene>
<organism evidence="1 2">
    <name type="scientific">Entomophthora muscae</name>
    <dbReference type="NCBI Taxonomy" id="34485"/>
    <lineage>
        <taxon>Eukaryota</taxon>
        <taxon>Fungi</taxon>
        <taxon>Fungi incertae sedis</taxon>
        <taxon>Zoopagomycota</taxon>
        <taxon>Entomophthoromycotina</taxon>
        <taxon>Entomophthoromycetes</taxon>
        <taxon>Entomophthorales</taxon>
        <taxon>Entomophthoraceae</taxon>
        <taxon>Entomophthora</taxon>
    </lineage>
</organism>
<sequence length="201" mass="23500">MKFFWLATCLVANTLVNSALRLAKNGTAMIYKNTRSPVQIHTPMMIADNSEWLTADLGFTYYHWREQLGPFFTKCTTRRSKFCLKVTHVYYHWDMNFDLIKVKNGTFRHVQKLCRKVDPSVGEIDWFKLLPETSLFLSHSHCVSSNLHLDIQAINARFKPLWVIFQAEATIHKNQHEKLTFSLPSLSPFKTLDGIYTKYSY</sequence>
<accession>A0ACC2SMH2</accession>